<keyword evidence="1" id="KW-0175">Coiled coil</keyword>
<keyword evidence="3" id="KW-0472">Membrane</keyword>
<feature type="transmembrane region" description="Helical" evidence="3">
    <location>
        <begin position="430"/>
        <end position="450"/>
    </location>
</feature>
<feature type="transmembrane region" description="Helical" evidence="3">
    <location>
        <begin position="288"/>
        <end position="311"/>
    </location>
</feature>
<organism evidence="4">
    <name type="scientific">Singulisphaera sp. Ch08</name>
    <dbReference type="NCBI Taxonomy" id="3120278"/>
    <lineage>
        <taxon>Bacteria</taxon>
        <taxon>Pseudomonadati</taxon>
        <taxon>Planctomycetota</taxon>
        <taxon>Planctomycetia</taxon>
        <taxon>Isosphaerales</taxon>
        <taxon>Isosphaeraceae</taxon>
        <taxon>Singulisphaera</taxon>
    </lineage>
</organism>
<dbReference type="AlphaFoldDB" id="A0AAU7CPH5"/>
<dbReference type="InterPro" id="IPR050972">
    <property type="entry name" value="SDr-like"/>
</dbReference>
<dbReference type="InterPro" id="IPR021793">
    <property type="entry name" value="Oprl"/>
</dbReference>
<evidence type="ECO:0000313" key="4">
    <source>
        <dbReference type="EMBL" id="XBH06920.1"/>
    </source>
</evidence>
<feature type="region of interest" description="Disordered" evidence="2">
    <location>
        <begin position="1"/>
        <end position="36"/>
    </location>
</feature>
<dbReference type="Gene3D" id="1.25.40.10">
    <property type="entry name" value="Tetratricopeptide repeat domain"/>
    <property type="match status" value="1"/>
</dbReference>
<evidence type="ECO:0000256" key="1">
    <source>
        <dbReference type="SAM" id="Coils"/>
    </source>
</evidence>
<dbReference type="InterPro" id="IPR011990">
    <property type="entry name" value="TPR-like_helical_dom_sf"/>
</dbReference>
<reference evidence="4" key="1">
    <citation type="submission" date="2024-05" db="EMBL/GenBank/DDBJ databases">
        <title>Planctomycetes of the genus Singulisphaera possess chitinolytic capabilities.</title>
        <authorList>
            <person name="Ivanova A."/>
        </authorList>
    </citation>
    <scope>NUCLEOTIDE SEQUENCE</scope>
    <source>
        <strain evidence="4">Ch08T</strain>
    </source>
</reference>
<keyword evidence="3" id="KW-1133">Transmembrane helix</keyword>
<evidence type="ECO:0000256" key="3">
    <source>
        <dbReference type="SAM" id="Phobius"/>
    </source>
</evidence>
<dbReference type="EMBL" id="CP155447">
    <property type="protein sequence ID" value="XBH06920.1"/>
    <property type="molecule type" value="Genomic_DNA"/>
</dbReference>
<protein>
    <submittedName>
        <fullName evidence="4">Alanine-zipper protein</fullName>
    </submittedName>
</protein>
<dbReference type="PANTHER" id="PTHR34403:SF16">
    <property type="entry name" value="GLYCINE, ALANINE AND ASPARAGINE-RICH PROTEIN-LIKE"/>
    <property type="match status" value="1"/>
</dbReference>
<feature type="compositionally biased region" description="Basic and acidic residues" evidence="2">
    <location>
        <begin position="1031"/>
        <end position="1186"/>
    </location>
</feature>
<name>A0AAU7CPH5_9BACT</name>
<feature type="compositionally biased region" description="Polar residues" evidence="2">
    <location>
        <begin position="1"/>
        <end position="10"/>
    </location>
</feature>
<feature type="transmembrane region" description="Helical" evidence="3">
    <location>
        <begin position="174"/>
        <end position="198"/>
    </location>
</feature>
<accession>A0AAU7CPH5</accession>
<proteinExistence type="predicted"/>
<dbReference type="PANTHER" id="PTHR34403">
    <property type="entry name" value="TOL-PAL SYSTEM PROTEIN TOLA"/>
    <property type="match status" value="1"/>
</dbReference>
<evidence type="ECO:0000256" key="2">
    <source>
        <dbReference type="SAM" id="MobiDB-lite"/>
    </source>
</evidence>
<gene>
    <name evidence="4" type="ORF">V5E97_13025</name>
</gene>
<feature type="transmembrane region" description="Helical" evidence="3">
    <location>
        <begin position="239"/>
        <end position="268"/>
    </location>
</feature>
<sequence>MTQSETPVSRSESEKTASSVDAAAVAESPPPAPEPWTGERVREWNAYYDLYVVLGVVLLVFVASANKISHSAIWSQLKAGQIMAAKGVPVPLVTDTFSYTMEGQRWINIPWLFEWSHALLYDGAYRLVPPDNNDTISPTRRSEQVGAGALVGLTALVRVATLLVLLGIRRTGPGLWWSALCATIALGAVYSPLGVMMGGIAGPASVSPETWGQLFLAIELLLLHRAINLGRPRAAYGLIPLFLLWANVSDSFLIGLLVLTATVIGRLFTAKTTTPKGEADPLPLSRGLILLGICAAVCLLNPSWHLAYLAAIDPFLQLFQPAGGVISSEQLSYFGKAIRGRDPAQANSVWLLLIAFYFVIVLVGLFSFALNRKRFSVGRFLSFAVMAFLWALYIRFGSLFAIVFAATLILNGQEWYQDRFGIEGRLGRGWSIWSTGGRFVTILLVFLMVAKCLTGYGRTAGDSVFGFGFNPDDFAFEAADYLRTKDLQGQILNTTRLQGDSLIWKAFPLQKPYIDGRSHLYPQPLQEELHQIRLALAEDAVETWKPLLDRFEISAVMIEPSTAPKTYRALMQSPNWIPFYDDGSVVMFGRTDAPAKDLAFFKSSRLDPEVLAYQSTKSLPPFDRPPTPVGRMDEVFQNRFGVPPQPHTEAAERWLQGLPSESDASSLPDPARCLLAIREARIALSRKPDDTQAYRILSRAYRDLMVQESALLSGLKLTPENRDAINRVALQPQLLINRFRQRITSLNFAIQSTPPPRRAEERLALFRLNLELSELYMSMNFLDLARDRLQAAIAHSDQENPEFLSQLSQQFNQLDNRVKQVQDSLTEMLAEQQASPINRADFAMGQGAPGLAIQELEEALQINVAVNTVKPLLIDLYCDTGQPEKALDILATSTTIDDPTLGTEPGTPAYRQGRVYFLLGNYSYASSLWKNYAIRQIRLERSFAALGAGASLLHGEAKPASTLFMSLPGKLTTQANWEYELALCELESGESTQAAEDFTSALTLLPTLPTRPIIAFYLEKLGQPVPPLPKTPDETESTKAKEEAAKPKVEEAKPKAEEVTPKAEEAKPKAEEAKPKAEEAKPKAEEAKPKAEEAKPKAEEAKPKAEEAKPKAEEAKPKAEEAKPKAEEAKPKAEEAKPKAEEAKPTEKEAKPKADKPAQVEPKVDPPADQPTPEKAKEAEAAKPSL</sequence>
<keyword evidence="3" id="KW-0812">Transmembrane</keyword>
<feature type="coiled-coil region" evidence="1">
    <location>
        <begin position="804"/>
        <end position="831"/>
    </location>
</feature>
<feature type="region of interest" description="Disordered" evidence="2">
    <location>
        <begin position="1024"/>
        <end position="1186"/>
    </location>
</feature>
<feature type="transmembrane region" description="Helical" evidence="3">
    <location>
        <begin position="383"/>
        <end position="410"/>
    </location>
</feature>
<feature type="transmembrane region" description="Helical" evidence="3">
    <location>
        <begin position="210"/>
        <end position="227"/>
    </location>
</feature>
<feature type="compositionally biased region" description="Low complexity" evidence="2">
    <location>
        <begin position="17"/>
        <end position="27"/>
    </location>
</feature>
<dbReference type="RefSeq" id="WP_406699768.1">
    <property type="nucleotide sequence ID" value="NZ_CP155447.1"/>
</dbReference>
<dbReference type="Pfam" id="PF11839">
    <property type="entry name" value="Alanine_zipper"/>
    <property type="match status" value="1"/>
</dbReference>
<feature type="transmembrane region" description="Helical" evidence="3">
    <location>
        <begin position="145"/>
        <end position="168"/>
    </location>
</feature>
<feature type="transmembrane region" description="Helical" evidence="3">
    <location>
        <begin position="46"/>
        <end position="65"/>
    </location>
</feature>
<feature type="transmembrane region" description="Helical" evidence="3">
    <location>
        <begin position="349"/>
        <end position="371"/>
    </location>
</feature>
<dbReference type="SUPFAM" id="SSF48452">
    <property type="entry name" value="TPR-like"/>
    <property type="match status" value="1"/>
</dbReference>